<comment type="subunit">
    <text evidence="9">Homodimer, forms a heterotetramer with a Cas1 homodimer.</text>
</comment>
<keyword evidence="7 9" id="KW-0460">Magnesium</keyword>
<dbReference type="Gene3D" id="3.30.70.240">
    <property type="match status" value="1"/>
</dbReference>
<dbReference type="CDD" id="cd09725">
    <property type="entry name" value="Cas2_I_II_III"/>
    <property type="match status" value="1"/>
</dbReference>
<comment type="caution">
    <text evidence="10">The sequence shown here is derived from an EMBL/GenBank/DDBJ whole genome shotgun (WGS) entry which is preliminary data.</text>
</comment>
<evidence type="ECO:0000256" key="6">
    <source>
        <dbReference type="ARBA" id="ARBA00022801"/>
    </source>
</evidence>
<evidence type="ECO:0000256" key="3">
    <source>
        <dbReference type="ARBA" id="ARBA00022722"/>
    </source>
</evidence>
<organism evidence="10 11">
    <name type="scientific">Candidatus Scalindua rubra</name>
    <dbReference type="NCBI Taxonomy" id="1872076"/>
    <lineage>
        <taxon>Bacteria</taxon>
        <taxon>Pseudomonadati</taxon>
        <taxon>Planctomycetota</taxon>
        <taxon>Candidatus Brocadiia</taxon>
        <taxon>Candidatus Brocadiales</taxon>
        <taxon>Candidatus Scalinduaceae</taxon>
        <taxon>Candidatus Scalindua</taxon>
    </lineage>
</organism>
<dbReference type="HAMAP" id="MF_01471">
    <property type="entry name" value="Cas2"/>
    <property type="match status" value="1"/>
</dbReference>
<keyword evidence="5 9" id="KW-0255">Endonuclease</keyword>
<dbReference type="GO" id="GO:0046872">
    <property type="term" value="F:metal ion binding"/>
    <property type="evidence" value="ECO:0007669"/>
    <property type="project" value="UniProtKB-UniRule"/>
</dbReference>
<evidence type="ECO:0000256" key="5">
    <source>
        <dbReference type="ARBA" id="ARBA00022759"/>
    </source>
</evidence>
<dbReference type="NCBIfam" id="TIGR01573">
    <property type="entry name" value="cas2"/>
    <property type="match status" value="1"/>
</dbReference>
<dbReference type="GO" id="GO:0051607">
    <property type="term" value="P:defense response to virus"/>
    <property type="evidence" value="ECO:0007669"/>
    <property type="project" value="UniProtKB-UniRule"/>
</dbReference>
<dbReference type="GO" id="GO:0004521">
    <property type="term" value="F:RNA endonuclease activity"/>
    <property type="evidence" value="ECO:0007669"/>
    <property type="project" value="InterPro"/>
</dbReference>
<keyword evidence="4 9" id="KW-0479">Metal-binding</keyword>
<comment type="cofactor">
    <cofactor evidence="1 9">
        <name>Mg(2+)</name>
        <dbReference type="ChEBI" id="CHEBI:18420"/>
    </cofactor>
</comment>
<dbReference type="InterPro" id="IPR019199">
    <property type="entry name" value="Virulence_VapD/CRISPR_Cas2"/>
</dbReference>
<evidence type="ECO:0000256" key="8">
    <source>
        <dbReference type="ARBA" id="ARBA00023118"/>
    </source>
</evidence>
<protein>
    <recommendedName>
        <fullName evidence="9">CRISPR-associated endoribonuclease Cas2</fullName>
        <ecNumber evidence="9">3.1.-.-</ecNumber>
    </recommendedName>
</protein>
<gene>
    <name evidence="9" type="primary">cas2</name>
    <name evidence="10" type="ORF">SCARUB_03354</name>
</gene>
<evidence type="ECO:0000256" key="1">
    <source>
        <dbReference type="ARBA" id="ARBA00001946"/>
    </source>
</evidence>
<name>A0A1E3X7D6_9BACT</name>
<dbReference type="AlphaFoldDB" id="A0A1E3X7D6"/>
<evidence type="ECO:0000256" key="4">
    <source>
        <dbReference type="ARBA" id="ARBA00022723"/>
    </source>
</evidence>
<dbReference type="SUPFAM" id="SSF143430">
    <property type="entry name" value="TTP0101/SSO1404-like"/>
    <property type="match status" value="1"/>
</dbReference>
<proteinExistence type="inferred from homology"/>
<dbReference type="InterPro" id="IPR021127">
    <property type="entry name" value="CRISPR_associated_Cas2"/>
</dbReference>
<reference evidence="10 11" key="1">
    <citation type="submission" date="2016-07" db="EMBL/GenBank/DDBJ databases">
        <title>Draft genome of Scalindua rubra, obtained from a brine-seawater interface in the Red Sea, sheds light on salt adaptation in anammox bacteria.</title>
        <authorList>
            <person name="Speth D.R."/>
            <person name="Lagkouvardos I."/>
            <person name="Wang Y."/>
            <person name="Qian P.-Y."/>
            <person name="Dutilh B.E."/>
            <person name="Jetten M.S."/>
        </authorList>
    </citation>
    <scope>NUCLEOTIDE SEQUENCE [LARGE SCALE GENOMIC DNA]</scope>
    <source>
        <strain evidence="10">BSI-1</strain>
    </source>
</reference>
<dbReference type="GO" id="GO:0016787">
    <property type="term" value="F:hydrolase activity"/>
    <property type="evidence" value="ECO:0007669"/>
    <property type="project" value="UniProtKB-KW"/>
</dbReference>
<evidence type="ECO:0000313" key="11">
    <source>
        <dbReference type="Proteomes" id="UP000094056"/>
    </source>
</evidence>
<dbReference type="EMBL" id="MAYW01000111">
    <property type="protein sequence ID" value="ODS31541.1"/>
    <property type="molecule type" value="Genomic_DNA"/>
</dbReference>
<evidence type="ECO:0000256" key="2">
    <source>
        <dbReference type="ARBA" id="ARBA00009959"/>
    </source>
</evidence>
<comment type="function">
    <text evidence="9">CRISPR (clustered regularly interspaced short palindromic repeat), is an adaptive immune system that provides protection against mobile genetic elements (viruses, transposable elements and conjugative plasmids). CRISPR clusters contain sequences complementary to antecedent mobile elements and target invading nucleic acids. CRISPR clusters are transcribed and processed into CRISPR RNA (crRNA). Functions as a ssRNA-specific endoribonuclease. Involved in the integration of spacer DNA into the CRISPR cassette.</text>
</comment>
<dbReference type="EC" id="3.1.-.-" evidence="9"/>
<sequence length="87" mass="10363">MNIILVYDIGEKRVQKVHKLLKRYLNWVQNSVFEGELTEGRFEAMKIELEDRIKEEEDSVIIYKLGSLKYTEREIVGIEKNFTDNLL</sequence>
<keyword evidence="8 9" id="KW-0051">Antiviral defense</keyword>
<dbReference type="GO" id="GO:0043571">
    <property type="term" value="P:maintenance of CRISPR repeat elements"/>
    <property type="evidence" value="ECO:0007669"/>
    <property type="project" value="UniProtKB-UniRule"/>
</dbReference>
<feature type="binding site" evidence="9">
    <location>
        <position position="8"/>
    </location>
    <ligand>
        <name>Mg(2+)</name>
        <dbReference type="ChEBI" id="CHEBI:18420"/>
        <note>catalytic</note>
    </ligand>
</feature>
<dbReference type="PATRIC" id="fig|1872076.5.peg.3993"/>
<keyword evidence="6 9" id="KW-0378">Hydrolase</keyword>
<evidence type="ECO:0000256" key="9">
    <source>
        <dbReference type="HAMAP-Rule" id="MF_01471"/>
    </source>
</evidence>
<comment type="similarity">
    <text evidence="2 9">Belongs to the CRISPR-associated endoribonuclease Cas2 protein family.</text>
</comment>
<accession>A0A1E3X7D6</accession>
<evidence type="ECO:0000256" key="7">
    <source>
        <dbReference type="ARBA" id="ARBA00022842"/>
    </source>
</evidence>
<keyword evidence="3 9" id="KW-0540">Nuclease</keyword>
<dbReference type="Proteomes" id="UP000094056">
    <property type="component" value="Unassembled WGS sequence"/>
</dbReference>
<evidence type="ECO:0000313" key="10">
    <source>
        <dbReference type="EMBL" id="ODS31541.1"/>
    </source>
</evidence>
<dbReference type="PANTHER" id="PTHR34405:SF1">
    <property type="entry name" value="CRISPR-ASSOCIATED ENDORIBONUCLEASE CAS2"/>
    <property type="match status" value="1"/>
</dbReference>
<dbReference type="PANTHER" id="PTHR34405">
    <property type="entry name" value="CRISPR-ASSOCIATED ENDORIBONUCLEASE CAS2"/>
    <property type="match status" value="1"/>
</dbReference>
<dbReference type="Pfam" id="PF09827">
    <property type="entry name" value="CRISPR_Cas2"/>
    <property type="match status" value="1"/>
</dbReference>